<dbReference type="OrthoDB" id="3695784at2"/>
<evidence type="ECO:0000313" key="2">
    <source>
        <dbReference type="Proteomes" id="UP000185596"/>
    </source>
</evidence>
<name>A0A1Q8CPN6_9PSEU</name>
<protein>
    <submittedName>
        <fullName evidence="1">Uncharacterized protein</fullName>
    </submittedName>
</protein>
<accession>A0A1Q8CPN6</accession>
<comment type="caution">
    <text evidence="1">The sequence shown here is derived from an EMBL/GenBank/DDBJ whole genome shotgun (WGS) entry which is preliminary data.</text>
</comment>
<gene>
    <name evidence="1" type="ORF">BU204_17175</name>
</gene>
<dbReference type="STRING" id="1912961.BU204_17175"/>
<dbReference type="EMBL" id="MSIE01000030">
    <property type="protein sequence ID" value="OLF16317.1"/>
    <property type="molecule type" value="Genomic_DNA"/>
</dbReference>
<dbReference type="RefSeq" id="WP_075126699.1">
    <property type="nucleotide sequence ID" value="NZ_MSIE01000030.1"/>
</dbReference>
<sequence length="104" mass="11946">MTELSAFVLERLDDDERRFTAGELPFIDEAERRGRIRVMRTDDGAGLLVAADPVQTPDERVPVPFPEKAELIRREAREGQDEDVLGLVASVYDAHPDWREDWRP</sequence>
<organism evidence="1 2">
    <name type="scientific">Actinophytocola xanthii</name>
    <dbReference type="NCBI Taxonomy" id="1912961"/>
    <lineage>
        <taxon>Bacteria</taxon>
        <taxon>Bacillati</taxon>
        <taxon>Actinomycetota</taxon>
        <taxon>Actinomycetes</taxon>
        <taxon>Pseudonocardiales</taxon>
        <taxon>Pseudonocardiaceae</taxon>
    </lineage>
</organism>
<reference evidence="1 2" key="1">
    <citation type="submission" date="2016-12" db="EMBL/GenBank/DDBJ databases">
        <title>The draft genome sequence of Actinophytocola sp. 11-183.</title>
        <authorList>
            <person name="Wang W."/>
            <person name="Yuan L."/>
        </authorList>
    </citation>
    <scope>NUCLEOTIDE SEQUENCE [LARGE SCALE GENOMIC DNA]</scope>
    <source>
        <strain evidence="1 2">11-183</strain>
    </source>
</reference>
<evidence type="ECO:0000313" key="1">
    <source>
        <dbReference type="EMBL" id="OLF16317.1"/>
    </source>
</evidence>
<keyword evidence="2" id="KW-1185">Reference proteome</keyword>
<dbReference type="Proteomes" id="UP000185596">
    <property type="component" value="Unassembled WGS sequence"/>
</dbReference>
<proteinExistence type="predicted"/>
<dbReference type="AlphaFoldDB" id="A0A1Q8CPN6"/>